<name>A0ABS6JCQ0_9BACI</name>
<evidence type="ECO:0000256" key="1">
    <source>
        <dbReference type="ARBA" id="ARBA00007362"/>
    </source>
</evidence>
<evidence type="ECO:0000256" key="2">
    <source>
        <dbReference type="SAM" id="Phobius"/>
    </source>
</evidence>
<dbReference type="PANTHER" id="PTHR22911:SF79">
    <property type="entry name" value="MOBA-LIKE NTP TRANSFERASE DOMAIN-CONTAINING PROTEIN"/>
    <property type="match status" value="1"/>
</dbReference>
<feature type="transmembrane region" description="Helical" evidence="2">
    <location>
        <begin position="118"/>
        <end position="136"/>
    </location>
</feature>
<organism evidence="4 5">
    <name type="scientific">Evansella tamaricis</name>
    <dbReference type="NCBI Taxonomy" id="2069301"/>
    <lineage>
        <taxon>Bacteria</taxon>
        <taxon>Bacillati</taxon>
        <taxon>Bacillota</taxon>
        <taxon>Bacilli</taxon>
        <taxon>Bacillales</taxon>
        <taxon>Bacillaceae</taxon>
        <taxon>Evansella</taxon>
    </lineage>
</organism>
<evidence type="ECO:0000313" key="5">
    <source>
        <dbReference type="Proteomes" id="UP000784880"/>
    </source>
</evidence>
<reference evidence="4 5" key="1">
    <citation type="submission" date="2021-06" db="EMBL/GenBank/DDBJ databases">
        <title>Bacillus sp. RD4P76, an endophyte from a halophyte.</title>
        <authorList>
            <person name="Sun J.-Q."/>
        </authorList>
    </citation>
    <scope>NUCLEOTIDE SEQUENCE [LARGE SCALE GENOMIC DNA]</scope>
    <source>
        <strain evidence="4 5">CGMCC 1.15917</strain>
    </source>
</reference>
<feature type="transmembrane region" description="Helical" evidence="2">
    <location>
        <begin position="142"/>
        <end position="162"/>
    </location>
</feature>
<comment type="similarity">
    <text evidence="1">Belongs to the EamA transporter family.</text>
</comment>
<keyword evidence="2" id="KW-0812">Transmembrane</keyword>
<dbReference type="Proteomes" id="UP000784880">
    <property type="component" value="Unassembled WGS sequence"/>
</dbReference>
<dbReference type="PANTHER" id="PTHR22911">
    <property type="entry name" value="ACYL-MALONYL CONDENSING ENZYME-RELATED"/>
    <property type="match status" value="1"/>
</dbReference>
<feature type="transmembrane region" description="Helical" evidence="2">
    <location>
        <begin position="28"/>
        <end position="47"/>
    </location>
</feature>
<feature type="transmembrane region" description="Helical" evidence="2">
    <location>
        <begin position="59"/>
        <end position="79"/>
    </location>
</feature>
<feature type="transmembrane region" description="Helical" evidence="2">
    <location>
        <begin position="206"/>
        <end position="225"/>
    </location>
</feature>
<keyword evidence="2" id="KW-1133">Transmembrane helix</keyword>
<feature type="transmembrane region" description="Helical" evidence="2">
    <location>
        <begin position="262"/>
        <end position="280"/>
    </location>
</feature>
<keyword evidence="5" id="KW-1185">Reference proteome</keyword>
<feature type="transmembrane region" description="Helical" evidence="2">
    <location>
        <begin position="85"/>
        <end position="109"/>
    </location>
</feature>
<dbReference type="EMBL" id="JAHQCS010000073">
    <property type="protein sequence ID" value="MBU9711447.1"/>
    <property type="molecule type" value="Genomic_DNA"/>
</dbReference>
<evidence type="ECO:0000313" key="4">
    <source>
        <dbReference type="EMBL" id="MBU9711447.1"/>
    </source>
</evidence>
<dbReference type="InterPro" id="IPR000620">
    <property type="entry name" value="EamA_dom"/>
</dbReference>
<dbReference type="Pfam" id="PF00892">
    <property type="entry name" value="EamA"/>
    <property type="match status" value="2"/>
</dbReference>
<feature type="transmembrane region" description="Helical" evidence="2">
    <location>
        <begin position="174"/>
        <end position="194"/>
    </location>
</feature>
<comment type="caution">
    <text evidence="4">The sequence shown here is derived from an EMBL/GenBank/DDBJ whole genome shotgun (WGS) entry which is preliminary data.</text>
</comment>
<feature type="transmembrane region" description="Helical" evidence="2">
    <location>
        <begin position="237"/>
        <end position="256"/>
    </location>
</feature>
<evidence type="ECO:0000259" key="3">
    <source>
        <dbReference type="Pfam" id="PF00892"/>
    </source>
</evidence>
<feature type="domain" description="EamA" evidence="3">
    <location>
        <begin position="1"/>
        <end position="132"/>
    </location>
</feature>
<sequence>MIILGAALWGTIGLFVQGLYDLGFSPIEVVTIRVTVAFVALMLYVLIKNKDALIIKWRHLPFFLGTGICSIVFFNWAYFTAIQEMNLSIAAVLLYTGPAFVTILSRIFFKELFTPQKMVALFTTFLGCILVIQLFPLNTANLSLYGILVGLGSGFGYALYSIFGKVALSSYSSLTTTTYTFLVATVALLPTSGLAGKGMAPWNMDALWISLGLGVIPTVFAYLLYTRGLHQVESSKASIASTIEPVVATLIGVFIFQDILTTFQFLGIIFILSGVMFINMGGRRILKKKKVTFEGNSVTNHRSTG</sequence>
<keyword evidence="2" id="KW-0472">Membrane</keyword>
<proteinExistence type="inferred from homology"/>
<gene>
    <name evidence="4" type="ORF">KS419_06850</name>
</gene>
<protein>
    <submittedName>
        <fullName evidence="4">DMT family transporter</fullName>
    </submittedName>
</protein>
<accession>A0ABS6JCQ0</accession>
<feature type="domain" description="EamA" evidence="3">
    <location>
        <begin position="145"/>
        <end position="279"/>
    </location>
</feature>